<proteinExistence type="predicted"/>
<name>A0A381ZPR0_9ZZZZ</name>
<organism evidence="2">
    <name type="scientific">marine metagenome</name>
    <dbReference type="NCBI Taxonomy" id="408172"/>
    <lineage>
        <taxon>unclassified sequences</taxon>
        <taxon>metagenomes</taxon>
        <taxon>ecological metagenomes</taxon>
    </lineage>
</organism>
<dbReference type="Pfam" id="PF01738">
    <property type="entry name" value="DLH"/>
    <property type="match status" value="1"/>
</dbReference>
<dbReference type="InterPro" id="IPR002925">
    <property type="entry name" value="Dienelactn_hydro"/>
</dbReference>
<dbReference type="SUPFAM" id="SSF53474">
    <property type="entry name" value="alpha/beta-Hydrolases"/>
    <property type="match status" value="1"/>
</dbReference>
<evidence type="ECO:0000313" key="2">
    <source>
        <dbReference type="EMBL" id="SVA91235.1"/>
    </source>
</evidence>
<gene>
    <name evidence="2" type="ORF">METZ01_LOCUS144089</name>
</gene>
<evidence type="ECO:0000259" key="1">
    <source>
        <dbReference type="Pfam" id="PF01738"/>
    </source>
</evidence>
<dbReference type="InterPro" id="IPR029058">
    <property type="entry name" value="AB_hydrolase_fold"/>
</dbReference>
<dbReference type="AlphaFoldDB" id="A0A381ZPR0"/>
<dbReference type="EMBL" id="UINC01022172">
    <property type="protein sequence ID" value="SVA91235.1"/>
    <property type="molecule type" value="Genomic_DNA"/>
</dbReference>
<dbReference type="GO" id="GO:0016787">
    <property type="term" value="F:hydrolase activity"/>
    <property type="evidence" value="ECO:0007669"/>
    <property type="project" value="InterPro"/>
</dbReference>
<reference evidence="2" key="1">
    <citation type="submission" date="2018-05" db="EMBL/GenBank/DDBJ databases">
        <authorList>
            <person name="Lanie J.A."/>
            <person name="Ng W.-L."/>
            <person name="Kazmierczak K.M."/>
            <person name="Andrzejewski T.M."/>
            <person name="Davidsen T.M."/>
            <person name="Wayne K.J."/>
            <person name="Tettelin H."/>
            <person name="Glass J.I."/>
            <person name="Rusch D."/>
            <person name="Podicherti R."/>
            <person name="Tsui H.-C.T."/>
            <person name="Winkler M.E."/>
        </authorList>
    </citation>
    <scope>NUCLEOTIDE SEQUENCE</scope>
</reference>
<feature type="domain" description="Dienelactone hydrolase" evidence="1">
    <location>
        <begin position="24"/>
        <end position="152"/>
    </location>
</feature>
<sequence length="223" mass="24862">MNSFKARGVVSTVGTQVEVTMAMMILDAYRALAVLSKDPRIDKNRISITGWSLGGGTTLFSGWLPLKNMIEPDLSFAAHLAFYPPCFIEPEILDFTDAPLYILIGKLDDWTPAQPCDDLVDKMQMLGTDIGLTVYENSHHSFDRSTAPIVDEHAYSFTDCRLKMRKDGAVVMNFLNIPMTSPLLQKIGLAFCAERGPTFGGNPVSREKAFEFSKQFMTEHLLK</sequence>
<dbReference type="Gene3D" id="3.40.50.1820">
    <property type="entry name" value="alpha/beta hydrolase"/>
    <property type="match status" value="1"/>
</dbReference>
<accession>A0A381ZPR0</accession>
<protein>
    <recommendedName>
        <fullName evidence="1">Dienelactone hydrolase domain-containing protein</fullName>
    </recommendedName>
</protein>